<reference evidence="5 6" key="1">
    <citation type="submission" date="2019-08" db="EMBL/GenBank/DDBJ databases">
        <title>Draft genome sequences of two oriental melons (Cucumis melo L. var makuwa).</title>
        <authorList>
            <person name="Kwon S.-Y."/>
        </authorList>
    </citation>
    <scope>NUCLEOTIDE SEQUENCE [LARGE SCALE GENOMIC DNA]</scope>
    <source>
        <strain evidence="6">cv. Chang Bougi</strain>
        <strain evidence="5">cv. SW 3</strain>
        <tissue evidence="4">Leaf</tissue>
    </source>
</reference>
<dbReference type="Proteomes" id="UP000321947">
    <property type="component" value="Unassembled WGS sequence"/>
</dbReference>
<protein>
    <submittedName>
        <fullName evidence="4">Pentatricopeptide repeat-containing protein</fullName>
    </submittedName>
</protein>
<dbReference type="InterPro" id="IPR046960">
    <property type="entry name" value="PPR_At4g14850-like_plant"/>
</dbReference>
<dbReference type="Gene3D" id="1.25.40.10">
    <property type="entry name" value="Tetratricopeptide repeat domain"/>
    <property type="match status" value="1"/>
</dbReference>
<dbReference type="EMBL" id="SSTE01012362">
    <property type="protein sequence ID" value="KAA0049355.1"/>
    <property type="molecule type" value="Genomic_DNA"/>
</dbReference>
<dbReference type="GO" id="GO:0008270">
    <property type="term" value="F:zinc ion binding"/>
    <property type="evidence" value="ECO:0007669"/>
    <property type="project" value="InterPro"/>
</dbReference>
<sequence length="157" mass="17718">MLYACSHGGLVEEGRRIFHSLTNEYGVSPKHEHFGWMVDLFGPANLLSETLEVIEAMPFAPPNAHLGQERRWEDVGEVRKVMNNKMGVSIEGGGRSRIGLINEKNCVLVDLDEEEKKESILQHSEKLALCYALMNGGLRFCITKNLRICEDCHAFMN</sequence>
<comment type="similarity">
    <text evidence="1">Belongs to the PPR family. PCMP-H subfamily.</text>
</comment>
<dbReference type="Pfam" id="PF14432">
    <property type="entry name" value="DYW_deaminase"/>
    <property type="match status" value="1"/>
</dbReference>
<dbReference type="GO" id="GO:0003723">
    <property type="term" value="F:RNA binding"/>
    <property type="evidence" value="ECO:0007669"/>
    <property type="project" value="InterPro"/>
</dbReference>
<evidence type="ECO:0000313" key="4">
    <source>
        <dbReference type="EMBL" id="TYK17203.1"/>
    </source>
</evidence>
<evidence type="ECO:0000313" key="3">
    <source>
        <dbReference type="EMBL" id="KAA0049355.1"/>
    </source>
</evidence>
<dbReference type="Proteomes" id="UP000321393">
    <property type="component" value="Unassembled WGS sequence"/>
</dbReference>
<dbReference type="InterPro" id="IPR032867">
    <property type="entry name" value="DYW_dom"/>
</dbReference>
<dbReference type="PANTHER" id="PTHR47926">
    <property type="entry name" value="PENTATRICOPEPTIDE REPEAT-CONTAINING PROTEIN"/>
    <property type="match status" value="1"/>
</dbReference>
<dbReference type="PANTHER" id="PTHR47926:SF347">
    <property type="entry name" value="PENTATRICOPEPTIDE REPEAT-CONTAINING PROTEIN"/>
    <property type="match status" value="1"/>
</dbReference>
<gene>
    <name evidence="4" type="ORF">E5676_scaffold434G00490</name>
    <name evidence="3" type="ORF">E6C27_scaffold171G005990</name>
</gene>
<organism evidence="4 6">
    <name type="scientific">Cucumis melo var. makuwa</name>
    <name type="common">Oriental melon</name>
    <dbReference type="NCBI Taxonomy" id="1194695"/>
    <lineage>
        <taxon>Eukaryota</taxon>
        <taxon>Viridiplantae</taxon>
        <taxon>Streptophyta</taxon>
        <taxon>Embryophyta</taxon>
        <taxon>Tracheophyta</taxon>
        <taxon>Spermatophyta</taxon>
        <taxon>Magnoliopsida</taxon>
        <taxon>eudicotyledons</taxon>
        <taxon>Gunneridae</taxon>
        <taxon>Pentapetalae</taxon>
        <taxon>rosids</taxon>
        <taxon>fabids</taxon>
        <taxon>Cucurbitales</taxon>
        <taxon>Cucurbitaceae</taxon>
        <taxon>Benincaseae</taxon>
        <taxon>Cucumis</taxon>
    </lineage>
</organism>
<dbReference type="EMBL" id="SSTD01008130">
    <property type="protein sequence ID" value="TYK17203.1"/>
    <property type="molecule type" value="Genomic_DNA"/>
</dbReference>
<dbReference type="AlphaFoldDB" id="A0A5D3CZ69"/>
<dbReference type="OrthoDB" id="185373at2759"/>
<evidence type="ECO:0000313" key="5">
    <source>
        <dbReference type="Proteomes" id="UP000321393"/>
    </source>
</evidence>
<comment type="caution">
    <text evidence="4">The sequence shown here is derived from an EMBL/GenBank/DDBJ whole genome shotgun (WGS) entry which is preliminary data.</text>
</comment>
<evidence type="ECO:0000256" key="1">
    <source>
        <dbReference type="ARBA" id="ARBA00006643"/>
    </source>
</evidence>
<proteinExistence type="inferred from homology"/>
<feature type="domain" description="DYW" evidence="2">
    <location>
        <begin position="102"/>
        <end position="156"/>
    </location>
</feature>
<dbReference type="InterPro" id="IPR011990">
    <property type="entry name" value="TPR-like_helical_dom_sf"/>
</dbReference>
<evidence type="ECO:0000313" key="6">
    <source>
        <dbReference type="Proteomes" id="UP000321947"/>
    </source>
</evidence>
<accession>A0A5D3CZ69</accession>
<name>A0A5D3CZ69_CUCMM</name>
<dbReference type="STRING" id="1194695.A0A5D3CZ69"/>
<evidence type="ECO:0000259" key="2">
    <source>
        <dbReference type="Pfam" id="PF14432"/>
    </source>
</evidence>
<dbReference type="GO" id="GO:0009451">
    <property type="term" value="P:RNA modification"/>
    <property type="evidence" value="ECO:0007669"/>
    <property type="project" value="InterPro"/>
</dbReference>